<keyword evidence="1" id="KW-0479">Metal-binding</keyword>
<dbReference type="GO" id="GO:0006526">
    <property type="term" value="P:L-arginine biosynthetic process"/>
    <property type="evidence" value="ECO:0007669"/>
    <property type="project" value="TreeGrafter"/>
</dbReference>
<dbReference type="InterPro" id="IPR017706">
    <property type="entry name" value="Peptidase_M20/DapE_YgeY"/>
</dbReference>
<dbReference type="NCBIfam" id="TIGR03526">
    <property type="entry name" value="selenium_YgeY"/>
    <property type="match status" value="1"/>
</dbReference>
<evidence type="ECO:0000256" key="1">
    <source>
        <dbReference type="ARBA" id="ARBA00022723"/>
    </source>
</evidence>
<dbReference type="InterPro" id="IPR036264">
    <property type="entry name" value="Bact_exopeptidase_dim_dom"/>
</dbReference>
<evidence type="ECO:0000259" key="3">
    <source>
        <dbReference type="Pfam" id="PF07687"/>
    </source>
</evidence>
<protein>
    <submittedName>
        <fullName evidence="4">YgeY family selenium metabolism-linked hydrolase</fullName>
    </submittedName>
</protein>
<dbReference type="SUPFAM" id="SSF55031">
    <property type="entry name" value="Bacterial exopeptidase dimerisation domain"/>
    <property type="match status" value="1"/>
</dbReference>
<dbReference type="NCBIfam" id="NF009555">
    <property type="entry name" value="PRK13004.1"/>
    <property type="match status" value="1"/>
</dbReference>
<dbReference type="GO" id="GO:0046872">
    <property type="term" value="F:metal ion binding"/>
    <property type="evidence" value="ECO:0007669"/>
    <property type="project" value="UniProtKB-KW"/>
</dbReference>
<evidence type="ECO:0000256" key="2">
    <source>
        <dbReference type="ARBA" id="ARBA00022801"/>
    </source>
</evidence>
<keyword evidence="2 4" id="KW-0378">Hydrolase</keyword>
<dbReference type="Pfam" id="PF01546">
    <property type="entry name" value="Peptidase_M20"/>
    <property type="match status" value="1"/>
</dbReference>
<dbReference type="AlphaFoldDB" id="A0A6B0YQ98"/>
<name>A0A6B0YQ98_9CHLR</name>
<dbReference type="Gene3D" id="3.40.630.10">
    <property type="entry name" value="Zn peptidases"/>
    <property type="match status" value="1"/>
</dbReference>
<dbReference type="PANTHER" id="PTHR43808:SF31">
    <property type="entry name" value="N-ACETYL-L-CITRULLINE DEACETYLASE"/>
    <property type="match status" value="1"/>
</dbReference>
<reference evidence="4" key="1">
    <citation type="submission" date="2019-09" db="EMBL/GenBank/DDBJ databases">
        <title>Characterisation of the sponge microbiome using genome-centric metagenomics.</title>
        <authorList>
            <person name="Engelberts J.P."/>
            <person name="Robbins S.J."/>
            <person name="De Goeij J.M."/>
            <person name="Aranda M."/>
            <person name="Bell S.C."/>
            <person name="Webster N.S."/>
        </authorList>
    </citation>
    <scope>NUCLEOTIDE SEQUENCE</scope>
    <source>
        <strain evidence="4">SB0664_bin_27</strain>
    </source>
</reference>
<dbReference type="PANTHER" id="PTHR43808">
    <property type="entry name" value="ACETYLORNITHINE DEACETYLASE"/>
    <property type="match status" value="1"/>
</dbReference>
<dbReference type="EMBL" id="VXRG01000063">
    <property type="protein sequence ID" value="MXY93216.1"/>
    <property type="molecule type" value="Genomic_DNA"/>
</dbReference>
<organism evidence="4">
    <name type="scientific">Caldilineaceae bacterium SB0664_bin_27</name>
    <dbReference type="NCBI Taxonomy" id="2605260"/>
    <lineage>
        <taxon>Bacteria</taxon>
        <taxon>Bacillati</taxon>
        <taxon>Chloroflexota</taxon>
        <taxon>Caldilineae</taxon>
        <taxon>Caldilineales</taxon>
        <taxon>Caldilineaceae</taxon>
    </lineage>
</organism>
<dbReference type="Pfam" id="PF07687">
    <property type="entry name" value="M20_dimer"/>
    <property type="match status" value="1"/>
</dbReference>
<evidence type="ECO:0000313" key="4">
    <source>
        <dbReference type="EMBL" id="MXY93216.1"/>
    </source>
</evidence>
<dbReference type="SUPFAM" id="SSF53187">
    <property type="entry name" value="Zn-dependent exopeptidases"/>
    <property type="match status" value="1"/>
</dbReference>
<dbReference type="Gene3D" id="3.30.70.360">
    <property type="match status" value="1"/>
</dbReference>
<dbReference type="InterPro" id="IPR002933">
    <property type="entry name" value="Peptidase_M20"/>
</dbReference>
<sequence>MSEINIPAIQSAVHKHSDDIITFLREICAIPSIDSQIGPVGERVQSELRKLGFDEVWFDSMGNTVGRIGSGERILVYDSHIDTVGIGAADEWEWDPFEGKVENGIFYARGACDEKGSTPGMIYGLAIARSLGLLEGWTAYYFGNMEEWCDGIAPHAFVEHEGIRPDFVVIGEPTKMQIYRGHKGRVELKAVAKGKSAHAASNHLGDNAIYKALPLVEGISRLEPHLGDHPFLGPGKITATDIEVETPSLNAVPNQCTVYIDRRVTFGEDLDAVIEQVRELIPQANQQAGDVTLEMLYYDDPSYTGFVFPVEKYFPAWALEDDEPLVQAGQETRRRIGLPDAPTGKWDFSTNGIYWRGKAGIPSIGFAPGDEVTAHTVLDSVPLADVVKSTEFYTLLPAMIK</sequence>
<dbReference type="InterPro" id="IPR011650">
    <property type="entry name" value="Peptidase_M20_dimer"/>
</dbReference>
<feature type="domain" description="Peptidase M20 dimerisation" evidence="3">
    <location>
        <begin position="181"/>
        <end position="285"/>
    </location>
</feature>
<accession>A0A6B0YQ98</accession>
<gene>
    <name evidence="4" type="ORF">F4Y42_07155</name>
</gene>
<dbReference type="GO" id="GO:0008777">
    <property type="term" value="F:acetylornithine deacetylase activity"/>
    <property type="evidence" value="ECO:0007669"/>
    <property type="project" value="TreeGrafter"/>
</dbReference>
<dbReference type="InterPro" id="IPR050072">
    <property type="entry name" value="Peptidase_M20A"/>
</dbReference>
<proteinExistence type="predicted"/>
<comment type="caution">
    <text evidence="4">The sequence shown here is derived from an EMBL/GenBank/DDBJ whole genome shotgun (WGS) entry which is preliminary data.</text>
</comment>